<evidence type="ECO:0000313" key="2">
    <source>
        <dbReference type="Proteomes" id="UP000664859"/>
    </source>
</evidence>
<protein>
    <submittedName>
        <fullName evidence="1">Uncharacterized protein</fullName>
    </submittedName>
</protein>
<dbReference type="OrthoDB" id="189357at2759"/>
<evidence type="ECO:0000313" key="1">
    <source>
        <dbReference type="EMBL" id="KAG5188844.1"/>
    </source>
</evidence>
<reference evidence="1" key="1">
    <citation type="submission" date="2021-02" db="EMBL/GenBank/DDBJ databases">
        <title>First Annotated Genome of the Yellow-green Alga Tribonema minus.</title>
        <authorList>
            <person name="Mahan K.M."/>
        </authorList>
    </citation>
    <scope>NUCLEOTIDE SEQUENCE</scope>
    <source>
        <strain evidence="1">UTEX B ZZ1240</strain>
    </source>
</reference>
<sequence length="300" mass="33304">MVMDGGWECYPVRFDEDLAAAEQVLAGKHLVLIGDSLTRYQYTSLVYFLENGHFMSPPPDNAWKAEFESWNDYFRITNERLHGNEVCDCYRPSEQIDGSYENRYYYNPATDVRISYLQWRGARGIYLHDQILDAVVDGDMARAGSYCRAGECGADVPGLDPVRFTSANDFVRDGAPRLRPHFLVLNCGHWAGCGTRAEFNALADSARDAVVKGGGHERNVIWKMTTTSATRGIAGHKHCGPFVARGARVSPDDRVSEGFRVLVGAPGSGVTLGDVFEDTIHFHAEVYAELNNILLNVLAT</sequence>
<dbReference type="EMBL" id="JAFCMP010000062">
    <property type="protein sequence ID" value="KAG5188844.1"/>
    <property type="molecule type" value="Genomic_DNA"/>
</dbReference>
<accession>A0A836CKK6</accession>
<dbReference type="Proteomes" id="UP000664859">
    <property type="component" value="Unassembled WGS sequence"/>
</dbReference>
<organism evidence="1 2">
    <name type="scientific">Tribonema minus</name>
    <dbReference type="NCBI Taxonomy" id="303371"/>
    <lineage>
        <taxon>Eukaryota</taxon>
        <taxon>Sar</taxon>
        <taxon>Stramenopiles</taxon>
        <taxon>Ochrophyta</taxon>
        <taxon>PX clade</taxon>
        <taxon>Xanthophyceae</taxon>
        <taxon>Tribonematales</taxon>
        <taxon>Tribonemataceae</taxon>
        <taxon>Tribonema</taxon>
    </lineage>
</organism>
<gene>
    <name evidence="1" type="ORF">JKP88DRAFT_303552</name>
</gene>
<dbReference type="AlphaFoldDB" id="A0A836CKK6"/>
<name>A0A836CKK6_9STRA</name>
<comment type="caution">
    <text evidence="1">The sequence shown here is derived from an EMBL/GenBank/DDBJ whole genome shotgun (WGS) entry which is preliminary data.</text>
</comment>
<proteinExistence type="predicted"/>
<keyword evidence="2" id="KW-1185">Reference proteome</keyword>